<reference evidence="2" key="2">
    <citation type="submission" date="2022-06" db="UniProtKB">
        <authorList>
            <consortium name="EnsemblMetazoa"/>
        </authorList>
    </citation>
    <scope>IDENTIFICATION</scope>
</reference>
<dbReference type="AlphaFoldDB" id="A0A8R2NWM5"/>
<evidence type="ECO:0000256" key="1">
    <source>
        <dbReference type="SAM" id="Coils"/>
    </source>
</evidence>
<dbReference type="Proteomes" id="UP000007819">
    <property type="component" value="Unassembled WGS sequence"/>
</dbReference>
<dbReference type="OrthoDB" id="6619717at2759"/>
<proteinExistence type="predicted"/>
<protein>
    <recommendedName>
        <fullName evidence="4">Helitron helicase-like domain-containing protein</fullName>
    </recommendedName>
</protein>
<accession>A0A8R2NWM5</accession>
<reference evidence="3" key="1">
    <citation type="submission" date="2010-06" db="EMBL/GenBank/DDBJ databases">
        <authorList>
            <person name="Jiang H."/>
            <person name="Abraham K."/>
            <person name="Ali S."/>
            <person name="Alsbrooks S.L."/>
            <person name="Anim B.N."/>
            <person name="Anosike U.S."/>
            <person name="Attaway T."/>
            <person name="Bandaranaike D.P."/>
            <person name="Battles P.K."/>
            <person name="Bell S.N."/>
            <person name="Bell A.V."/>
            <person name="Beltran B."/>
            <person name="Bickham C."/>
            <person name="Bustamante Y."/>
            <person name="Caleb T."/>
            <person name="Canada A."/>
            <person name="Cardenas V."/>
            <person name="Carter K."/>
            <person name="Chacko J."/>
            <person name="Chandrabose M.N."/>
            <person name="Chavez D."/>
            <person name="Chavez A."/>
            <person name="Chen L."/>
            <person name="Chu H.-S."/>
            <person name="Claassen K.J."/>
            <person name="Cockrell R."/>
            <person name="Collins M."/>
            <person name="Cooper J.A."/>
            <person name="Cree A."/>
            <person name="Curry S.M."/>
            <person name="Da Y."/>
            <person name="Dao M.D."/>
            <person name="Das B."/>
            <person name="Davila M.-L."/>
            <person name="Davy-Carroll L."/>
            <person name="Denson S."/>
            <person name="Dinh H."/>
            <person name="Ebong V.E."/>
            <person name="Edwards J.R."/>
            <person name="Egan A."/>
            <person name="El-Daye J."/>
            <person name="Escobedo L."/>
            <person name="Fernandez S."/>
            <person name="Fernando P.R."/>
            <person name="Flagg N."/>
            <person name="Forbes L.D."/>
            <person name="Fowler R.G."/>
            <person name="Fu Q."/>
            <person name="Gabisi R.A."/>
            <person name="Ganer J."/>
            <person name="Garbino Pronczuk A."/>
            <person name="Garcia R.M."/>
            <person name="Garner T."/>
            <person name="Garrett T.E."/>
            <person name="Gonzalez D.A."/>
            <person name="Hamid H."/>
            <person name="Hawkins E.S."/>
            <person name="Hirani K."/>
            <person name="Hogues M.E."/>
            <person name="Hollins B."/>
            <person name="Hsiao C.-H."/>
            <person name="Jabil R."/>
            <person name="James M.L."/>
            <person name="Jhangiani S.N."/>
            <person name="Johnson B."/>
            <person name="Johnson Q."/>
            <person name="Joshi V."/>
            <person name="Kalu J.B."/>
            <person name="Kam C."/>
            <person name="Kashfia A."/>
            <person name="Keebler J."/>
            <person name="Kisamo H."/>
            <person name="Kovar C.L."/>
            <person name="Lago L.A."/>
            <person name="Lai C.-Y."/>
            <person name="Laidlaw J."/>
            <person name="Lara F."/>
            <person name="Le T.-K."/>
            <person name="Lee S.L."/>
            <person name="Legall F.H."/>
            <person name="Lemon S.J."/>
            <person name="Lewis L.R."/>
            <person name="Li B."/>
            <person name="Liu Y."/>
            <person name="Liu Y.-S."/>
            <person name="Lopez J."/>
            <person name="Lozado R.J."/>
            <person name="Lu J."/>
            <person name="Madu R.C."/>
            <person name="Maheshwari M."/>
            <person name="Maheshwari R."/>
            <person name="Malloy K."/>
            <person name="Martinez E."/>
            <person name="Mathew T."/>
            <person name="Mercado I.C."/>
            <person name="Mercado C."/>
            <person name="Meyer B."/>
            <person name="Montgomery K."/>
            <person name="Morgan M.B."/>
            <person name="Munidasa M."/>
            <person name="Nazareth L.V."/>
            <person name="Nelson J."/>
            <person name="Ng B.M."/>
            <person name="Nguyen N.B."/>
            <person name="Nguyen P.Q."/>
            <person name="Nguyen T."/>
            <person name="Obregon M."/>
            <person name="Okwuonu G.O."/>
            <person name="Onwere C.G."/>
            <person name="Orozco G."/>
            <person name="Parra A."/>
            <person name="Patel S."/>
            <person name="Patil S."/>
            <person name="Perez A."/>
            <person name="Perez Y."/>
            <person name="Pham C."/>
            <person name="Primus E.L."/>
            <person name="Pu L.-L."/>
            <person name="Puazo M."/>
            <person name="Qin X."/>
            <person name="Quiroz J.B."/>
            <person name="Reese J."/>
            <person name="Richards S."/>
            <person name="Rives C.M."/>
            <person name="Robberts R."/>
            <person name="Ruiz S.J."/>
            <person name="Ruiz M.J."/>
            <person name="Santibanez J."/>
            <person name="Schneider B.W."/>
            <person name="Sisson I."/>
            <person name="Smith M."/>
            <person name="Sodergren E."/>
            <person name="Song X.-Z."/>
            <person name="Song B.B."/>
            <person name="Summersgill H."/>
            <person name="Thelus R."/>
            <person name="Thornton R.D."/>
            <person name="Trejos Z.Y."/>
            <person name="Usmani K."/>
            <person name="Vattathil S."/>
            <person name="Villasana D."/>
            <person name="Walker D.L."/>
            <person name="Wang S."/>
            <person name="Wang K."/>
            <person name="White C.S."/>
            <person name="Williams A.C."/>
            <person name="Williamson J."/>
            <person name="Wilson K."/>
            <person name="Woghiren I.O."/>
            <person name="Woodworth J.R."/>
            <person name="Worley K.C."/>
            <person name="Wright R.A."/>
            <person name="Wu W."/>
            <person name="Young L."/>
            <person name="Zhang L."/>
            <person name="Zhang J."/>
            <person name="Zhu Y."/>
            <person name="Muzny D.M."/>
            <person name="Weinstock G."/>
            <person name="Gibbs R.A."/>
        </authorList>
    </citation>
    <scope>NUCLEOTIDE SEQUENCE [LARGE SCALE GENOMIC DNA]</scope>
    <source>
        <strain evidence="3">LSR1</strain>
    </source>
</reference>
<evidence type="ECO:0008006" key="4">
    <source>
        <dbReference type="Google" id="ProtNLM"/>
    </source>
</evidence>
<sequence length="409" mass="46356">MEDGDDVEGMEVVDDMERVEVVDDIEGVELQIEEVVEEMELVEVQIEEVVEDMEYVEVQIEEVVEDIEFVEVQRDDVDGEEVRMEEVEVVHGQVEGIEDVEVVEVFDFQVEDNEEVVEDDYQVEENEDVEVVGQPRVRAPMIYRQAGVTHPLPERHNAGALDRVCTKCNARHFSEEQTARGHFFTCCNNGQVTAAGQRALLPVPYLIQSLFIDDSQDGRRFRADVRRYNNVLAFAAFTCDANDRRLPGRGPPVWIVHGQTYRRTNNEVAVAPGNANNCQLYFLESGEANHRRLDIARQTNHELSEIVMGLLDGLLRDINPYAMAFMNMRQVWLAERALADPAAGPPRPVRMHFVEDAARDMGRNNLPTANEVAAVFVGEGGLPPRHINLVIYDTNPIDQQRRTQFIPAG</sequence>
<dbReference type="KEGG" id="api:115034803"/>
<name>A0A8R2NWM5_ACYPI</name>
<dbReference type="RefSeq" id="XP_029348122.1">
    <property type="nucleotide sequence ID" value="XM_029492262.1"/>
</dbReference>
<dbReference type="PANTHER" id="PTHR45786">
    <property type="entry name" value="DNA BINDING PROTEIN-LIKE"/>
    <property type="match status" value="1"/>
</dbReference>
<dbReference type="PANTHER" id="PTHR45786:SF74">
    <property type="entry name" value="ATP-DEPENDENT DNA HELICASE"/>
    <property type="match status" value="1"/>
</dbReference>
<feature type="coiled-coil region" evidence="1">
    <location>
        <begin position="25"/>
        <end position="52"/>
    </location>
</feature>
<dbReference type="EnsemblMetazoa" id="XM_029492262.1">
    <property type="protein sequence ID" value="XP_029348122.1"/>
    <property type="gene ID" value="LOC115034803"/>
</dbReference>
<evidence type="ECO:0000313" key="3">
    <source>
        <dbReference type="Proteomes" id="UP000007819"/>
    </source>
</evidence>
<organism evidence="2 3">
    <name type="scientific">Acyrthosiphon pisum</name>
    <name type="common">Pea aphid</name>
    <dbReference type="NCBI Taxonomy" id="7029"/>
    <lineage>
        <taxon>Eukaryota</taxon>
        <taxon>Metazoa</taxon>
        <taxon>Ecdysozoa</taxon>
        <taxon>Arthropoda</taxon>
        <taxon>Hexapoda</taxon>
        <taxon>Insecta</taxon>
        <taxon>Pterygota</taxon>
        <taxon>Neoptera</taxon>
        <taxon>Paraneoptera</taxon>
        <taxon>Hemiptera</taxon>
        <taxon>Sternorrhyncha</taxon>
        <taxon>Aphidomorpha</taxon>
        <taxon>Aphidoidea</taxon>
        <taxon>Aphididae</taxon>
        <taxon>Macrosiphini</taxon>
        <taxon>Acyrthosiphon</taxon>
    </lineage>
</organism>
<keyword evidence="1" id="KW-0175">Coiled coil</keyword>
<evidence type="ECO:0000313" key="2">
    <source>
        <dbReference type="EnsemblMetazoa" id="XP_029348122.1"/>
    </source>
</evidence>
<dbReference type="GeneID" id="115034803"/>
<keyword evidence="3" id="KW-1185">Reference proteome</keyword>